<dbReference type="EMBL" id="KB445561">
    <property type="protein sequence ID" value="EMC92940.1"/>
    <property type="molecule type" value="Genomic_DNA"/>
</dbReference>
<protein>
    <submittedName>
        <fullName evidence="1">Uncharacterized protein</fullName>
    </submittedName>
</protein>
<gene>
    <name evidence="1" type="ORF">BAUCODRAFT_267071</name>
</gene>
<sequence>MGNRAADADWLQRVPRAVRSTVCLDRLPYSCHLPLPCHNPGCCCSSKTTSAAE</sequence>
<dbReference type="AlphaFoldDB" id="M2N2Q1"/>
<reference evidence="1 2" key="1">
    <citation type="journal article" date="2012" name="PLoS Pathog.">
        <title>Diverse lifestyles and strategies of plant pathogenesis encoded in the genomes of eighteen Dothideomycetes fungi.</title>
        <authorList>
            <person name="Ohm R.A."/>
            <person name="Feau N."/>
            <person name="Henrissat B."/>
            <person name="Schoch C.L."/>
            <person name="Horwitz B.A."/>
            <person name="Barry K.W."/>
            <person name="Condon B.J."/>
            <person name="Copeland A.C."/>
            <person name="Dhillon B."/>
            <person name="Glaser F."/>
            <person name="Hesse C.N."/>
            <person name="Kosti I."/>
            <person name="LaButti K."/>
            <person name="Lindquist E.A."/>
            <person name="Lucas S."/>
            <person name="Salamov A.A."/>
            <person name="Bradshaw R.E."/>
            <person name="Ciuffetti L."/>
            <person name="Hamelin R.C."/>
            <person name="Kema G.H.J."/>
            <person name="Lawrence C."/>
            <person name="Scott J.A."/>
            <person name="Spatafora J.W."/>
            <person name="Turgeon B.G."/>
            <person name="de Wit P.J.G.M."/>
            <person name="Zhong S."/>
            <person name="Goodwin S.B."/>
            <person name="Grigoriev I.V."/>
        </authorList>
    </citation>
    <scope>NUCLEOTIDE SEQUENCE [LARGE SCALE GENOMIC DNA]</scope>
    <source>
        <strain evidence="1 2">UAMH 10762</strain>
    </source>
</reference>
<keyword evidence="2" id="KW-1185">Reference proteome</keyword>
<dbReference type="RefSeq" id="XP_007680206.1">
    <property type="nucleotide sequence ID" value="XM_007682016.1"/>
</dbReference>
<dbReference type="KEGG" id="bcom:BAUCODRAFT_267071"/>
<organism evidence="1 2">
    <name type="scientific">Baudoinia panamericana (strain UAMH 10762)</name>
    <name type="common">Angels' share fungus</name>
    <name type="synonym">Baudoinia compniacensis (strain UAMH 10762)</name>
    <dbReference type="NCBI Taxonomy" id="717646"/>
    <lineage>
        <taxon>Eukaryota</taxon>
        <taxon>Fungi</taxon>
        <taxon>Dikarya</taxon>
        <taxon>Ascomycota</taxon>
        <taxon>Pezizomycotina</taxon>
        <taxon>Dothideomycetes</taxon>
        <taxon>Dothideomycetidae</taxon>
        <taxon>Mycosphaerellales</taxon>
        <taxon>Teratosphaeriaceae</taxon>
        <taxon>Baudoinia</taxon>
    </lineage>
</organism>
<name>M2N2Q1_BAUPA</name>
<dbReference type="Proteomes" id="UP000011761">
    <property type="component" value="Unassembled WGS sequence"/>
</dbReference>
<evidence type="ECO:0000313" key="1">
    <source>
        <dbReference type="EMBL" id="EMC92940.1"/>
    </source>
</evidence>
<dbReference type="HOGENOM" id="CLU_3068273_0_0_1"/>
<dbReference type="GeneID" id="19110475"/>
<accession>M2N2Q1</accession>
<evidence type="ECO:0000313" key="2">
    <source>
        <dbReference type="Proteomes" id="UP000011761"/>
    </source>
</evidence>
<proteinExistence type="predicted"/>